<keyword evidence="2" id="KW-1185">Reference proteome</keyword>
<organism evidence="1 2">
    <name type="scientific">Cladorrhinum samala</name>
    <dbReference type="NCBI Taxonomy" id="585594"/>
    <lineage>
        <taxon>Eukaryota</taxon>
        <taxon>Fungi</taxon>
        <taxon>Dikarya</taxon>
        <taxon>Ascomycota</taxon>
        <taxon>Pezizomycotina</taxon>
        <taxon>Sordariomycetes</taxon>
        <taxon>Sordariomycetidae</taxon>
        <taxon>Sordariales</taxon>
        <taxon>Podosporaceae</taxon>
        <taxon>Cladorrhinum</taxon>
    </lineage>
</organism>
<accession>A0AAV9HGZ2</accession>
<evidence type="ECO:0000313" key="2">
    <source>
        <dbReference type="Proteomes" id="UP001321749"/>
    </source>
</evidence>
<reference evidence="1" key="2">
    <citation type="submission" date="2023-06" db="EMBL/GenBank/DDBJ databases">
        <authorList>
            <consortium name="Lawrence Berkeley National Laboratory"/>
            <person name="Mondo S.J."/>
            <person name="Hensen N."/>
            <person name="Bonometti L."/>
            <person name="Westerberg I."/>
            <person name="Brannstrom I.O."/>
            <person name="Guillou S."/>
            <person name="Cros-Aarteil S."/>
            <person name="Calhoun S."/>
            <person name="Haridas S."/>
            <person name="Kuo A."/>
            <person name="Pangilinan J."/>
            <person name="Riley R."/>
            <person name="Labutti K."/>
            <person name="Andreopoulos B."/>
            <person name="Lipzen A."/>
            <person name="Chen C."/>
            <person name="Yanf M."/>
            <person name="Daum C."/>
            <person name="Ng V."/>
            <person name="Clum A."/>
            <person name="Steindorff A."/>
            <person name="Ohm R."/>
            <person name="Martin F."/>
            <person name="Silar P."/>
            <person name="Natvig D."/>
            <person name="Lalanne C."/>
            <person name="Gautier V."/>
            <person name="Ament-Velasquez S.L."/>
            <person name="Kruys A."/>
            <person name="Hutchinson M.I."/>
            <person name="Powell A.J."/>
            <person name="Barry K."/>
            <person name="Miller A.N."/>
            <person name="Grigoriev I.V."/>
            <person name="Debuchy R."/>
            <person name="Gladieux P."/>
            <person name="Thoren M.H."/>
            <person name="Johannesson H."/>
        </authorList>
    </citation>
    <scope>NUCLEOTIDE SEQUENCE</scope>
    <source>
        <strain evidence="1">PSN324</strain>
    </source>
</reference>
<dbReference type="AlphaFoldDB" id="A0AAV9HGZ2"/>
<gene>
    <name evidence="1" type="ORF">QBC42DRAFT_275600</name>
</gene>
<evidence type="ECO:0000313" key="1">
    <source>
        <dbReference type="EMBL" id="KAK4458908.1"/>
    </source>
</evidence>
<comment type="caution">
    <text evidence="1">The sequence shown here is derived from an EMBL/GenBank/DDBJ whole genome shotgun (WGS) entry which is preliminary data.</text>
</comment>
<reference evidence="1" key="1">
    <citation type="journal article" date="2023" name="Mol. Phylogenet. Evol.">
        <title>Genome-scale phylogeny and comparative genomics of the fungal order Sordariales.</title>
        <authorList>
            <person name="Hensen N."/>
            <person name="Bonometti L."/>
            <person name="Westerberg I."/>
            <person name="Brannstrom I.O."/>
            <person name="Guillou S."/>
            <person name="Cros-Aarteil S."/>
            <person name="Calhoun S."/>
            <person name="Haridas S."/>
            <person name="Kuo A."/>
            <person name="Mondo S."/>
            <person name="Pangilinan J."/>
            <person name="Riley R."/>
            <person name="LaButti K."/>
            <person name="Andreopoulos B."/>
            <person name="Lipzen A."/>
            <person name="Chen C."/>
            <person name="Yan M."/>
            <person name="Daum C."/>
            <person name="Ng V."/>
            <person name="Clum A."/>
            <person name="Steindorff A."/>
            <person name="Ohm R.A."/>
            <person name="Martin F."/>
            <person name="Silar P."/>
            <person name="Natvig D.O."/>
            <person name="Lalanne C."/>
            <person name="Gautier V."/>
            <person name="Ament-Velasquez S.L."/>
            <person name="Kruys A."/>
            <person name="Hutchinson M.I."/>
            <person name="Powell A.J."/>
            <person name="Barry K."/>
            <person name="Miller A.N."/>
            <person name="Grigoriev I.V."/>
            <person name="Debuchy R."/>
            <person name="Gladieux P."/>
            <person name="Hiltunen Thoren M."/>
            <person name="Johannesson H."/>
        </authorList>
    </citation>
    <scope>NUCLEOTIDE SEQUENCE</scope>
    <source>
        <strain evidence="1">PSN324</strain>
    </source>
</reference>
<sequence length="68" mass="7391">MSLWQAYRGLSSNAKLGFGVGMLAWGIVGLRLSDKAEEKLGYTPTEADKAALERLTPKIHAVSRGERS</sequence>
<dbReference type="Proteomes" id="UP001321749">
    <property type="component" value="Unassembled WGS sequence"/>
</dbReference>
<protein>
    <submittedName>
        <fullName evidence="1">Uncharacterized protein</fullName>
    </submittedName>
</protein>
<dbReference type="EMBL" id="MU865052">
    <property type="protein sequence ID" value="KAK4458908.1"/>
    <property type="molecule type" value="Genomic_DNA"/>
</dbReference>
<proteinExistence type="predicted"/>
<name>A0AAV9HGZ2_9PEZI</name>